<dbReference type="GO" id="GO:0008115">
    <property type="term" value="F:sarcosine oxidase activity"/>
    <property type="evidence" value="ECO:0007669"/>
    <property type="project" value="InterPro"/>
</dbReference>
<dbReference type="NCBIfam" id="TIGR01374">
    <property type="entry name" value="soxD"/>
    <property type="match status" value="1"/>
</dbReference>
<evidence type="ECO:0000313" key="1">
    <source>
        <dbReference type="EMBL" id="NYZ64579.1"/>
    </source>
</evidence>
<accession>A0A853HVZ1</accession>
<dbReference type="GO" id="GO:0046653">
    <property type="term" value="P:tetrahydrofolate metabolic process"/>
    <property type="evidence" value="ECO:0007669"/>
    <property type="project" value="InterPro"/>
</dbReference>
<dbReference type="AlphaFoldDB" id="A0A853HVZ1"/>
<evidence type="ECO:0000313" key="2">
    <source>
        <dbReference type="Proteomes" id="UP000569732"/>
    </source>
</evidence>
<gene>
    <name evidence="1" type="ORF">H0A36_01075</name>
</gene>
<dbReference type="Gene3D" id="3.30.2270.10">
    <property type="entry name" value="Folate-binding superfamily"/>
    <property type="match status" value="1"/>
</dbReference>
<dbReference type="InterPro" id="IPR038561">
    <property type="entry name" value="SoxD_sf"/>
</dbReference>
<dbReference type="InterPro" id="IPR006279">
    <property type="entry name" value="SoxD"/>
</dbReference>
<sequence length="97" mass="11636">MLQIHCPYCQETREEDEFHYAGEAHIVRPENPEALSDEEWGDYLFFRKNPRGLHHERWYHTAGCRRFFNVTRNTVTYQILESYKMGDKPQVTAEGEQ</sequence>
<reference evidence="1 2" key="1">
    <citation type="submission" date="2020-07" db="EMBL/GenBank/DDBJ databases">
        <title>Endozoicomonas sp. nov., isolated from sediment.</title>
        <authorList>
            <person name="Gu T."/>
        </authorList>
    </citation>
    <scope>NUCLEOTIDE SEQUENCE [LARGE SCALE GENOMIC DNA]</scope>
    <source>
        <strain evidence="1 2">SM1973</strain>
    </source>
</reference>
<keyword evidence="2" id="KW-1185">Reference proteome</keyword>
<dbReference type="EMBL" id="JACCKB010000001">
    <property type="protein sequence ID" value="NYZ64579.1"/>
    <property type="molecule type" value="Genomic_DNA"/>
</dbReference>
<comment type="caution">
    <text evidence="1">The sequence shown here is derived from an EMBL/GenBank/DDBJ whole genome shotgun (WGS) entry which is preliminary data.</text>
</comment>
<dbReference type="Pfam" id="PF04267">
    <property type="entry name" value="SoxD"/>
    <property type="match status" value="1"/>
</dbReference>
<proteinExistence type="predicted"/>
<organism evidence="1 2">
    <name type="scientific">Spartinivicinus marinus</name>
    <dbReference type="NCBI Taxonomy" id="2994442"/>
    <lineage>
        <taxon>Bacteria</taxon>
        <taxon>Pseudomonadati</taxon>
        <taxon>Pseudomonadota</taxon>
        <taxon>Gammaproteobacteria</taxon>
        <taxon>Oceanospirillales</taxon>
        <taxon>Zooshikellaceae</taxon>
        <taxon>Spartinivicinus</taxon>
    </lineage>
</organism>
<dbReference type="Proteomes" id="UP000569732">
    <property type="component" value="Unassembled WGS sequence"/>
</dbReference>
<dbReference type="RefSeq" id="WP_180566602.1">
    <property type="nucleotide sequence ID" value="NZ_JACCKB010000001.1"/>
</dbReference>
<protein>
    <submittedName>
        <fullName evidence="1">Sarcosine oxidase subunit delta</fullName>
    </submittedName>
</protein>
<name>A0A853HVZ1_9GAMM</name>